<gene>
    <name evidence="2" type="ORF">E3E12_06800</name>
</gene>
<dbReference type="GO" id="GO:0006950">
    <property type="term" value="P:response to stress"/>
    <property type="evidence" value="ECO:0007669"/>
    <property type="project" value="TreeGrafter"/>
</dbReference>
<dbReference type="InterPro" id="IPR036390">
    <property type="entry name" value="WH_DNA-bd_sf"/>
</dbReference>
<dbReference type="PANTHER" id="PTHR33164:SF57">
    <property type="entry name" value="MARR-FAMILY TRANSCRIPTIONAL REGULATOR"/>
    <property type="match status" value="1"/>
</dbReference>
<dbReference type="Pfam" id="PF12802">
    <property type="entry name" value="MarR_2"/>
    <property type="match status" value="1"/>
</dbReference>
<dbReference type="GO" id="GO:0003700">
    <property type="term" value="F:DNA-binding transcription factor activity"/>
    <property type="evidence" value="ECO:0007669"/>
    <property type="project" value="InterPro"/>
</dbReference>
<dbReference type="OrthoDB" id="9812268at2"/>
<evidence type="ECO:0000313" key="2">
    <source>
        <dbReference type="EMBL" id="QDH13938.1"/>
    </source>
</evidence>
<proteinExistence type="predicted"/>
<feature type="domain" description="HTH marR-type" evidence="1">
    <location>
        <begin position="1"/>
        <end position="141"/>
    </location>
</feature>
<evidence type="ECO:0000313" key="3">
    <source>
        <dbReference type="Proteomes" id="UP000318709"/>
    </source>
</evidence>
<dbReference type="SUPFAM" id="SSF46785">
    <property type="entry name" value="Winged helix' DNA-binding domain"/>
    <property type="match status" value="1"/>
</dbReference>
<dbReference type="InterPro" id="IPR036388">
    <property type="entry name" value="WH-like_DNA-bd_sf"/>
</dbReference>
<dbReference type="AlphaFoldDB" id="A0A4Y6UBJ1"/>
<accession>A0A4Y6UBJ1</accession>
<dbReference type="Proteomes" id="UP000318709">
    <property type="component" value="Chromosome"/>
</dbReference>
<dbReference type="RefSeq" id="WP_141443646.1">
    <property type="nucleotide sequence ID" value="NZ_CP038231.1"/>
</dbReference>
<dbReference type="PANTHER" id="PTHR33164">
    <property type="entry name" value="TRANSCRIPTIONAL REGULATOR, MARR FAMILY"/>
    <property type="match status" value="1"/>
</dbReference>
<dbReference type="InterPro" id="IPR039422">
    <property type="entry name" value="MarR/SlyA-like"/>
</dbReference>
<dbReference type="Gene3D" id="1.10.10.10">
    <property type="entry name" value="Winged helix-like DNA-binding domain superfamily/Winged helix DNA-binding domain"/>
    <property type="match status" value="1"/>
</dbReference>
<organism evidence="2 3">
    <name type="scientific">Formicincola oecophyllae</name>
    <dbReference type="NCBI Taxonomy" id="2558361"/>
    <lineage>
        <taxon>Bacteria</taxon>
        <taxon>Pseudomonadati</taxon>
        <taxon>Pseudomonadota</taxon>
        <taxon>Alphaproteobacteria</taxon>
        <taxon>Acetobacterales</taxon>
        <taxon>Acetobacteraceae</taxon>
        <taxon>Formicincola</taxon>
    </lineage>
</organism>
<dbReference type="EMBL" id="CP038231">
    <property type="protein sequence ID" value="QDH13938.1"/>
    <property type="molecule type" value="Genomic_DNA"/>
</dbReference>
<reference evidence="2 3" key="1">
    <citation type="submission" date="2019-03" db="EMBL/GenBank/DDBJ databases">
        <title>The complete genome sequence of Swingsia_sp. F3b2 LMG30590(T).</title>
        <authorList>
            <person name="Chua K.-O."/>
            <person name="Chan K.-G."/>
            <person name="See-Too W.-S."/>
        </authorList>
    </citation>
    <scope>NUCLEOTIDE SEQUENCE [LARGE SCALE GENOMIC DNA]</scope>
    <source>
        <strain evidence="2 3">F3b2</strain>
    </source>
</reference>
<dbReference type="SMART" id="SM00347">
    <property type="entry name" value="HTH_MARR"/>
    <property type="match status" value="1"/>
</dbReference>
<protein>
    <submittedName>
        <fullName evidence="2">MarR family transcriptional regulator</fullName>
    </submittedName>
</protein>
<dbReference type="KEGG" id="swf:E3E12_06800"/>
<dbReference type="PROSITE" id="PS50995">
    <property type="entry name" value="HTH_MARR_2"/>
    <property type="match status" value="1"/>
</dbReference>
<keyword evidence="3" id="KW-1185">Reference proteome</keyword>
<name>A0A4Y6UBJ1_9PROT</name>
<evidence type="ECO:0000259" key="1">
    <source>
        <dbReference type="PROSITE" id="PS50995"/>
    </source>
</evidence>
<dbReference type="InterPro" id="IPR000835">
    <property type="entry name" value="HTH_MarR-typ"/>
</dbReference>
<sequence length="141" mass="15484">MTKPRDPHHNDRLAVLRETMVSLVRGETPDLSARQMAVFLTCYVRDGAHTVRGLAQALNVSKPAITRALDRLAALGLALRKEDPMDRRSVLVQRTPKGAAYLRRLRQIMRCADHEGDGRDHPTHGLVALGMGGTLGMLQAG</sequence>
<dbReference type="PRINTS" id="PR00598">
    <property type="entry name" value="HTHMARR"/>
</dbReference>